<dbReference type="KEGG" id="gps:C427_0806"/>
<dbReference type="PATRIC" id="fig|1129794.4.peg.796"/>
<accession>K7AYF0</accession>
<gene>
    <name evidence="1" type="ORF">C427_0806</name>
</gene>
<dbReference type="OrthoDB" id="8587856at2"/>
<protein>
    <recommendedName>
        <fullName evidence="3">Solute-binding protein family 3/N-terminal domain-containing protein</fullName>
    </recommendedName>
</protein>
<dbReference type="EMBL" id="CP003837">
    <property type="protein sequence ID" value="AGH42915.1"/>
    <property type="molecule type" value="Genomic_DNA"/>
</dbReference>
<dbReference type="AlphaFoldDB" id="K7AYF0"/>
<dbReference type="Proteomes" id="UP000011864">
    <property type="component" value="Chromosome"/>
</dbReference>
<keyword evidence="2" id="KW-1185">Reference proteome</keyword>
<proteinExistence type="predicted"/>
<organism evidence="1 2">
    <name type="scientific">Paraglaciecola psychrophila 170</name>
    <dbReference type="NCBI Taxonomy" id="1129794"/>
    <lineage>
        <taxon>Bacteria</taxon>
        <taxon>Pseudomonadati</taxon>
        <taxon>Pseudomonadota</taxon>
        <taxon>Gammaproteobacteria</taxon>
        <taxon>Alteromonadales</taxon>
        <taxon>Alteromonadaceae</taxon>
        <taxon>Paraglaciecola</taxon>
    </lineage>
</organism>
<reference evidence="1 2" key="1">
    <citation type="journal article" date="2013" name="Genome Announc.">
        <title>Complete Genome Sequence of Glaciecola psychrophila Strain 170T.</title>
        <authorList>
            <person name="Yin J."/>
            <person name="Chen J."/>
            <person name="Liu G."/>
            <person name="Yu Y."/>
            <person name="Song L."/>
            <person name="Wang X."/>
            <person name="Qu X."/>
        </authorList>
    </citation>
    <scope>NUCLEOTIDE SEQUENCE [LARGE SCALE GENOMIC DNA]</scope>
    <source>
        <strain evidence="1 2">170</strain>
    </source>
</reference>
<dbReference type="RefSeq" id="WP_007642825.1">
    <property type="nucleotide sequence ID" value="NC_020514.1"/>
</dbReference>
<evidence type="ECO:0008006" key="3">
    <source>
        <dbReference type="Google" id="ProtNLM"/>
    </source>
</evidence>
<evidence type="ECO:0000313" key="1">
    <source>
        <dbReference type="EMBL" id="AGH42915.1"/>
    </source>
</evidence>
<sequence>MFGHKSNQQDMSIDAVKQLPLQGQIAVFVGDFREQVIADSGHIAVATPTWQVALQKFLTGEANYLFFSDGGIDIIYLTIKAPCTDITRVFQLQLATTYLAISKRGNLPQLVEKLKSAATNFKRTAQVPAYINKTT</sequence>
<dbReference type="HOGENOM" id="CLU_1883768_0_0_6"/>
<name>K7AYF0_9ALTE</name>
<evidence type="ECO:0000313" key="2">
    <source>
        <dbReference type="Proteomes" id="UP000011864"/>
    </source>
</evidence>